<proteinExistence type="predicted"/>
<comment type="caution">
    <text evidence="2">The sequence shown here is derived from an EMBL/GenBank/DDBJ whole genome shotgun (WGS) entry which is preliminary data.</text>
</comment>
<evidence type="ECO:0000313" key="2">
    <source>
        <dbReference type="EMBL" id="GJM60480.1"/>
    </source>
</evidence>
<keyword evidence="3" id="KW-1185">Reference proteome</keyword>
<sequence length="111" mass="13193">MRFVGRSIPEDARAFFTKVTDWLKEYLENPAPTTRVIFQLEYMNTSSSKCFVDMLKMLEVVHQDATDVTLVWYYDEEDEDMEDTGEDFKNMFEFPVELRGVDDLLQRPFDL</sequence>
<accession>A0AAN4VXC3</accession>
<dbReference type="Proteomes" id="UP001310022">
    <property type="component" value="Unassembled WGS sequence"/>
</dbReference>
<evidence type="ECO:0000259" key="1">
    <source>
        <dbReference type="Pfam" id="PF09345"/>
    </source>
</evidence>
<dbReference type="EMBL" id="BQKE01000001">
    <property type="protein sequence ID" value="GJM60480.1"/>
    <property type="molecule type" value="Genomic_DNA"/>
</dbReference>
<organism evidence="2 3">
    <name type="scientific">Persicobacter diffluens</name>
    <dbReference type="NCBI Taxonomy" id="981"/>
    <lineage>
        <taxon>Bacteria</taxon>
        <taxon>Pseudomonadati</taxon>
        <taxon>Bacteroidota</taxon>
        <taxon>Cytophagia</taxon>
        <taxon>Cytophagales</taxon>
        <taxon>Persicobacteraceae</taxon>
        <taxon>Persicobacter</taxon>
    </lineage>
</organism>
<gene>
    <name evidence="2" type="ORF">PEDI_10320</name>
</gene>
<reference evidence="2 3" key="1">
    <citation type="submission" date="2021-12" db="EMBL/GenBank/DDBJ databases">
        <title>Genome sequencing of bacteria with rrn-lacking chromosome and rrn-plasmid.</title>
        <authorList>
            <person name="Anda M."/>
            <person name="Iwasaki W."/>
        </authorList>
    </citation>
    <scope>NUCLEOTIDE SEQUENCE [LARGE SCALE GENOMIC DNA]</scope>
    <source>
        <strain evidence="2 3">NBRC 15940</strain>
    </source>
</reference>
<feature type="domain" description="SiaC family regulatory phosphoprotein" evidence="1">
    <location>
        <begin position="2"/>
        <end position="98"/>
    </location>
</feature>
<protein>
    <recommendedName>
        <fullName evidence="1">SiaC family regulatory phosphoprotein domain-containing protein</fullName>
    </recommendedName>
</protein>
<evidence type="ECO:0000313" key="3">
    <source>
        <dbReference type="Proteomes" id="UP001310022"/>
    </source>
</evidence>
<name>A0AAN4VXC3_9BACT</name>
<dbReference type="AlphaFoldDB" id="A0AAN4VXC3"/>
<dbReference type="InterPro" id="IPR018530">
    <property type="entry name" value="SiaC"/>
</dbReference>
<dbReference type="Pfam" id="PF09345">
    <property type="entry name" value="SiaC"/>
    <property type="match status" value="1"/>
</dbReference>